<reference evidence="1" key="1">
    <citation type="submission" date="2022-06" db="EMBL/GenBank/DDBJ databases">
        <authorList>
            <consortium name="SYNGENTA / RWTH Aachen University"/>
        </authorList>
    </citation>
    <scope>NUCLEOTIDE SEQUENCE</scope>
</reference>
<sequence>MPKTLTKRQKLAYTIIEIEIQSLLDSDSELETDILYVNHLLIEKCLVPHLNNLPPAKFKQLTRTSHFSFGRLCDLIKDDPLFNNNSQNKQKPLEIQLGIGLCSQRSNGNGASLGKIQMTFGVGARTVGSYTKKIIQAILNLKDQLVMWHSEDEHKESSQVMQLEGFHKCIGFVNRTTIPLTQKPALNRNIYFDCKKSKKSLDSLMSHKQQLKEDNRENG</sequence>
<protein>
    <submittedName>
        <fullName evidence="1">Uncharacterized protein</fullName>
    </submittedName>
</protein>
<evidence type="ECO:0000313" key="2">
    <source>
        <dbReference type="Proteomes" id="UP001153365"/>
    </source>
</evidence>
<dbReference type="AlphaFoldDB" id="A0AAV0BKK8"/>
<evidence type="ECO:0000313" key="1">
    <source>
        <dbReference type="EMBL" id="CAH7687752.1"/>
    </source>
</evidence>
<organism evidence="1 2">
    <name type="scientific">Phakopsora pachyrhizi</name>
    <name type="common">Asian soybean rust disease fungus</name>
    <dbReference type="NCBI Taxonomy" id="170000"/>
    <lineage>
        <taxon>Eukaryota</taxon>
        <taxon>Fungi</taxon>
        <taxon>Dikarya</taxon>
        <taxon>Basidiomycota</taxon>
        <taxon>Pucciniomycotina</taxon>
        <taxon>Pucciniomycetes</taxon>
        <taxon>Pucciniales</taxon>
        <taxon>Phakopsoraceae</taxon>
        <taxon>Phakopsora</taxon>
    </lineage>
</organism>
<name>A0AAV0BKK8_PHAPC</name>
<proteinExistence type="predicted"/>
<dbReference type="EMBL" id="CALTRL010005906">
    <property type="protein sequence ID" value="CAH7687752.1"/>
    <property type="molecule type" value="Genomic_DNA"/>
</dbReference>
<accession>A0AAV0BKK8</accession>
<keyword evidence="2" id="KW-1185">Reference proteome</keyword>
<dbReference type="Proteomes" id="UP001153365">
    <property type="component" value="Unassembled WGS sequence"/>
</dbReference>
<gene>
    <name evidence="1" type="ORF">PPACK8108_LOCUS22586</name>
</gene>
<comment type="caution">
    <text evidence="1">The sequence shown here is derived from an EMBL/GenBank/DDBJ whole genome shotgun (WGS) entry which is preliminary data.</text>
</comment>